<comment type="pathway">
    <text evidence="3">Amino-acid biosynthesis; L-histidine biosynthesis; L-histidine from 5-phospho-alpha-D-ribose 1-diphosphate: step 8/9.</text>
</comment>
<dbReference type="GO" id="GO:0031564">
    <property type="term" value="P:transcription antitermination"/>
    <property type="evidence" value="ECO:0007669"/>
    <property type="project" value="UniProtKB-KW"/>
</dbReference>
<dbReference type="RefSeq" id="WP_092701575.1">
    <property type="nucleotide sequence ID" value="NZ_FOSR01000002.1"/>
</dbReference>
<feature type="binding site" evidence="13">
    <location>
        <position position="88"/>
    </location>
    <ligand>
        <name>Mg(2+)</name>
        <dbReference type="ChEBI" id="CHEBI:18420"/>
        <label>1</label>
        <note>catalytic</note>
    </ligand>
</feature>
<dbReference type="UniPathway" id="UPA00031">
    <property type="reaction ID" value="UER00013"/>
</dbReference>
<dbReference type="PRINTS" id="PR00377">
    <property type="entry name" value="IMPHPHTASES"/>
</dbReference>
<dbReference type="PROSITE" id="PS00629">
    <property type="entry name" value="IMP_1"/>
    <property type="match status" value="1"/>
</dbReference>
<dbReference type="InterPro" id="IPR020583">
    <property type="entry name" value="Inositol_monoP_metal-BS"/>
</dbReference>
<evidence type="ECO:0000256" key="13">
    <source>
        <dbReference type="PIRSR" id="PIRSR600760-2"/>
    </source>
</evidence>
<keyword evidence="9 13" id="KW-0460">Magnesium</keyword>
<evidence type="ECO:0000313" key="14">
    <source>
        <dbReference type="EMBL" id="SFK39688.1"/>
    </source>
</evidence>
<dbReference type="PANTHER" id="PTHR43200:SF6">
    <property type="entry name" value="3'(2'),5'-BISPHOSPHATE NUCLEOTIDASE"/>
    <property type="match status" value="1"/>
</dbReference>
<dbReference type="Gene3D" id="3.30.540.10">
    <property type="entry name" value="Fructose-1,6-Bisphosphatase, subunit A, domain 1"/>
    <property type="match status" value="1"/>
</dbReference>
<dbReference type="FunFam" id="3.30.540.10:FF:000003">
    <property type="entry name" value="Inositol-1-monophosphatase"/>
    <property type="match status" value="1"/>
</dbReference>
<organism evidence="14 15">
    <name type="scientific">Rhodanobacter glycinis</name>
    <dbReference type="NCBI Taxonomy" id="582702"/>
    <lineage>
        <taxon>Bacteria</taxon>
        <taxon>Pseudomonadati</taxon>
        <taxon>Pseudomonadota</taxon>
        <taxon>Gammaproteobacteria</taxon>
        <taxon>Lysobacterales</taxon>
        <taxon>Rhodanobacteraceae</taxon>
        <taxon>Rhodanobacter</taxon>
    </lineage>
</organism>
<comment type="cofactor">
    <cofactor evidence="2 13">
        <name>Mg(2+)</name>
        <dbReference type="ChEBI" id="CHEBI:18420"/>
    </cofactor>
</comment>
<sequence>MALPASSTEEFRRFAESVAERARAMSLPGFRSNLHVKFKGDASPVTEVDRNVEAMVRECIREAYPEHGVLGEEHGSSHTDAEYVWSIDPIDGTRSFVTGWPLWGTLLALLHEGQPVLGLIDMPVLDERWIGMRGASTTLNGRPCRSRQGTALAGAVVYTTSPDAFSQAELAVFERISRAAQNRRFGGDCYSYALLASGHIDVVIEADLKPYDYLALAPVIEAAGGVITDWEGHSLGMHSGSRVIAAGSAELHREIMGLIGKPALRDSVSPGSHPRMA</sequence>
<gene>
    <name evidence="14" type="ORF">SAMN05192579_102234</name>
</gene>
<dbReference type="InterPro" id="IPR051090">
    <property type="entry name" value="Inositol_monoP_superfamily"/>
</dbReference>
<evidence type="ECO:0000256" key="6">
    <source>
        <dbReference type="ARBA" id="ARBA00022723"/>
    </source>
</evidence>
<evidence type="ECO:0000256" key="10">
    <source>
        <dbReference type="ARBA" id="ARBA00023102"/>
    </source>
</evidence>
<name>A0A1I3Z6E5_9GAMM</name>
<dbReference type="SUPFAM" id="SSF56655">
    <property type="entry name" value="Carbohydrate phosphatase"/>
    <property type="match status" value="1"/>
</dbReference>
<dbReference type="CDD" id="cd01641">
    <property type="entry name" value="Bacterial_IMPase_like_1"/>
    <property type="match status" value="1"/>
</dbReference>
<keyword evidence="8" id="KW-0804">Transcription</keyword>
<keyword evidence="15" id="KW-1185">Reference proteome</keyword>
<dbReference type="GO" id="GO:0000105">
    <property type="term" value="P:L-histidine biosynthetic process"/>
    <property type="evidence" value="ECO:0007669"/>
    <property type="project" value="UniProtKB-UniRule"/>
</dbReference>
<dbReference type="GO" id="GO:0046872">
    <property type="term" value="F:metal ion binding"/>
    <property type="evidence" value="ECO:0007669"/>
    <property type="project" value="UniProtKB-KW"/>
</dbReference>
<dbReference type="NCBIfam" id="TIGR02067">
    <property type="entry name" value="his_9_HisN"/>
    <property type="match status" value="1"/>
</dbReference>
<evidence type="ECO:0000256" key="11">
    <source>
        <dbReference type="ARBA" id="ARBA00049158"/>
    </source>
</evidence>
<dbReference type="Gene3D" id="3.40.190.80">
    <property type="match status" value="1"/>
</dbReference>
<comment type="catalytic activity">
    <reaction evidence="11">
        <text>L-histidinol phosphate + H2O = L-histidinol + phosphate</text>
        <dbReference type="Rhea" id="RHEA:14465"/>
        <dbReference type="ChEBI" id="CHEBI:15377"/>
        <dbReference type="ChEBI" id="CHEBI:43474"/>
        <dbReference type="ChEBI" id="CHEBI:57699"/>
        <dbReference type="ChEBI" id="CHEBI:57980"/>
        <dbReference type="EC" id="3.1.3.15"/>
    </reaction>
</comment>
<proteinExistence type="inferred from homology"/>
<dbReference type="EC" id="3.1.3.15" evidence="12"/>
<evidence type="ECO:0000313" key="15">
    <source>
        <dbReference type="Proteomes" id="UP000198725"/>
    </source>
</evidence>
<dbReference type="PANTHER" id="PTHR43200">
    <property type="entry name" value="PHOSPHATASE"/>
    <property type="match status" value="1"/>
</dbReference>
<dbReference type="Pfam" id="PF00459">
    <property type="entry name" value="Inositol_P"/>
    <property type="match status" value="1"/>
</dbReference>
<keyword evidence="6 13" id="KW-0479">Metal-binding</keyword>
<dbReference type="AlphaFoldDB" id="A0A1I3Z6E5"/>
<dbReference type="GO" id="GO:0004401">
    <property type="term" value="F:histidinol-phosphatase activity"/>
    <property type="evidence" value="ECO:0007669"/>
    <property type="project" value="UniProtKB-UniRule"/>
</dbReference>
<keyword evidence="7" id="KW-0378">Hydrolase</keyword>
<reference evidence="15" key="1">
    <citation type="submission" date="2016-10" db="EMBL/GenBank/DDBJ databases">
        <authorList>
            <person name="Varghese N."/>
            <person name="Submissions S."/>
        </authorList>
    </citation>
    <scope>NUCLEOTIDE SEQUENCE [LARGE SCALE GENOMIC DNA]</scope>
    <source>
        <strain evidence="15">MO64</strain>
    </source>
</reference>
<feature type="binding site" evidence="13">
    <location>
        <position position="72"/>
    </location>
    <ligand>
        <name>Mg(2+)</name>
        <dbReference type="ChEBI" id="CHEBI:18420"/>
        <label>1</label>
        <note>catalytic</note>
    </ligand>
</feature>
<dbReference type="GO" id="GO:0052834">
    <property type="term" value="F:inositol monophosphate phosphatase activity"/>
    <property type="evidence" value="ECO:0007669"/>
    <property type="project" value="UniProtKB-EC"/>
</dbReference>
<feature type="binding site" evidence="13">
    <location>
        <position position="91"/>
    </location>
    <ligand>
        <name>Mg(2+)</name>
        <dbReference type="ChEBI" id="CHEBI:18420"/>
        <label>1</label>
        <note>catalytic</note>
    </ligand>
</feature>
<dbReference type="InterPro" id="IPR011809">
    <property type="entry name" value="His_9_proposed"/>
</dbReference>
<keyword evidence="8" id="KW-0805">Transcription regulation</keyword>
<evidence type="ECO:0000256" key="8">
    <source>
        <dbReference type="ARBA" id="ARBA00022814"/>
    </source>
</evidence>
<feature type="binding site" evidence="13">
    <location>
        <position position="212"/>
    </location>
    <ligand>
        <name>Mg(2+)</name>
        <dbReference type="ChEBI" id="CHEBI:18420"/>
        <label>1</label>
        <note>catalytic</note>
    </ligand>
</feature>
<evidence type="ECO:0000256" key="3">
    <source>
        <dbReference type="ARBA" id="ARBA00004970"/>
    </source>
</evidence>
<feature type="binding site" evidence="13">
    <location>
        <position position="90"/>
    </location>
    <ligand>
        <name>Mg(2+)</name>
        <dbReference type="ChEBI" id="CHEBI:18420"/>
        <label>2</label>
    </ligand>
</feature>
<comment type="similarity">
    <text evidence="4">Belongs to the inositol monophosphatase superfamily.</text>
</comment>
<evidence type="ECO:0000256" key="7">
    <source>
        <dbReference type="ARBA" id="ARBA00022801"/>
    </source>
</evidence>
<protein>
    <recommendedName>
        <fullName evidence="12">Histidinol-phosphatase</fullName>
        <ecNumber evidence="12">3.1.3.15</ecNumber>
    </recommendedName>
</protein>
<evidence type="ECO:0000256" key="1">
    <source>
        <dbReference type="ARBA" id="ARBA00001033"/>
    </source>
</evidence>
<evidence type="ECO:0000256" key="4">
    <source>
        <dbReference type="ARBA" id="ARBA00009759"/>
    </source>
</evidence>
<keyword evidence="8" id="KW-0889">Transcription antitermination</keyword>
<keyword evidence="10" id="KW-0368">Histidine biosynthesis</keyword>
<dbReference type="InterPro" id="IPR000760">
    <property type="entry name" value="Inositol_monophosphatase-like"/>
</dbReference>
<comment type="catalytic activity">
    <reaction evidence="1">
        <text>a myo-inositol phosphate + H2O = myo-inositol + phosphate</text>
        <dbReference type="Rhea" id="RHEA:24056"/>
        <dbReference type="ChEBI" id="CHEBI:15377"/>
        <dbReference type="ChEBI" id="CHEBI:17268"/>
        <dbReference type="ChEBI" id="CHEBI:43474"/>
        <dbReference type="ChEBI" id="CHEBI:84139"/>
        <dbReference type="EC" id="3.1.3.25"/>
    </reaction>
</comment>
<dbReference type="Proteomes" id="UP000198725">
    <property type="component" value="Unassembled WGS sequence"/>
</dbReference>
<evidence type="ECO:0000256" key="9">
    <source>
        <dbReference type="ARBA" id="ARBA00022842"/>
    </source>
</evidence>
<evidence type="ECO:0000256" key="2">
    <source>
        <dbReference type="ARBA" id="ARBA00001946"/>
    </source>
</evidence>
<keyword evidence="5" id="KW-0028">Amino-acid biosynthesis</keyword>
<dbReference type="EMBL" id="FOSR01000002">
    <property type="protein sequence ID" value="SFK39688.1"/>
    <property type="molecule type" value="Genomic_DNA"/>
</dbReference>
<evidence type="ECO:0000256" key="12">
    <source>
        <dbReference type="NCBIfam" id="TIGR02067"/>
    </source>
</evidence>
<evidence type="ECO:0000256" key="5">
    <source>
        <dbReference type="ARBA" id="ARBA00022605"/>
    </source>
</evidence>
<accession>A0A1I3Z6E5</accession>